<dbReference type="GO" id="GO:0016747">
    <property type="term" value="F:acyltransferase activity, transferring groups other than amino-acyl groups"/>
    <property type="evidence" value="ECO:0007669"/>
    <property type="project" value="InterPro"/>
</dbReference>
<keyword evidence="3" id="KW-1185">Reference proteome</keyword>
<sequence length="209" mass="22793">MTAAPTAAAVRPAQPGDVATIAAMLTDAVADDPVAEWLVPDPHERRSIFQGLLSMEVDHAVEWGSVDVLLDMTGVAVWRRHPANDAAVLSDHHLGTFTKRALPRFRQLNALVDSYRSAAPHHWLAWLYVSPRRRGQGIGTALLARQHQVVDQLGHPIDVVVTSEPARDFLHAHGYFAGLPLHLPSSPRLWPLRCAAPPATQPTAPVRIA</sequence>
<gene>
    <name evidence="2" type="ORF">GA0070614_0547</name>
</gene>
<feature type="domain" description="N-acetyltransferase" evidence="1">
    <location>
        <begin position="8"/>
        <end position="197"/>
    </location>
</feature>
<organism evidence="2 3">
    <name type="scientific">Micromonospora coxensis</name>
    <dbReference type="NCBI Taxonomy" id="356852"/>
    <lineage>
        <taxon>Bacteria</taxon>
        <taxon>Bacillati</taxon>
        <taxon>Actinomycetota</taxon>
        <taxon>Actinomycetes</taxon>
        <taxon>Micromonosporales</taxon>
        <taxon>Micromonosporaceae</taxon>
        <taxon>Micromonospora</taxon>
    </lineage>
</organism>
<dbReference type="Pfam" id="PF13508">
    <property type="entry name" value="Acetyltransf_7"/>
    <property type="match status" value="1"/>
</dbReference>
<dbReference type="AlphaFoldDB" id="A0A1C5GY61"/>
<dbReference type="PROSITE" id="PS51186">
    <property type="entry name" value="GNAT"/>
    <property type="match status" value="1"/>
</dbReference>
<evidence type="ECO:0000259" key="1">
    <source>
        <dbReference type="PROSITE" id="PS51186"/>
    </source>
</evidence>
<name>A0A1C5GY61_9ACTN</name>
<evidence type="ECO:0000313" key="2">
    <source>
        <dbReference type="EMBL" id="SCG38678.1"/>
    </source>
</evidence>
<proteinExistence type="predicted"/>
<dbReference type="Gene3D" id="3.40.630.30">
    <property type="match status" value="1"/>
</dbReference>
<accession>A0A1C5GY61</accession>
<reference evidence="3" key="1">
    <citation type="submission" date="2016-06" db="EMBL/GenBank/DDBJ databases">
        <authorList>
            <person name="Varghese N."/>
            <person name="Submissions Spin"/>
        </authorList>
    </citation>
    <scope>NUCLEOTIDE SEQUENCE [LARGE SCALE GENOMIC DNA]</scope>
    <source>
        <strain evidence="3">DSM 45161</strain>
    </source>
</reference>
<dbReference type="CDD" id="cd04301">
    <property type="entry name" value="NAT_SF"/>
    <property type="match status" value="1"/>
</dbReference>
<dbReference type="SUPFAM" id="SSF55729">
    <property type="entry name" value="Acyl-CoA N-acyltransferases (Nat)"/>
    <property type="match status" value="1"/>
</dbReference>
<evidence type="ECO:0000313" key="3">
    <source>
        <dbReference type="Proteomes" id="UP000198215"/>
    </source>
</evidence>
<keyword evidence="2" id="KW-0808">Transferase</keyword>
<dbReference type="EMBL" id="LT607753">
    <property type="protein sequence ID" value="SCG38678.1"/>
    <property type="molecule type" value="Genomic_DNA"/>
</dbReference>
<dbReference type="InterPro" id="IPR016181">
    <property type="entry name" value="Acyl_CoA_acyltransferase"/>
</dbReference>
<protein>
    <submittedName>
        <fullName evidence="2">Acetyltransferase (GNAT) domain-containing protein</fullName>
    </submittedName>
</protein>
<dbReference type="Proteomes" id="UP000198215">
    <property type="component" value="Chromosome I"/>
</dbReference>
<dbReference type="InterPro" id="IPR000182">
    <property type="entry name" value="GNAT_dom"/>
</dbReference>